<evidence type="ECO:0000256" key="6">
    <source>
        <dbReference type="ARBA" id="ARBA00023233"/>
    </source>
</evidence>
<comment type="subcellular location">
    <subcellularLocation>
        <location evidence="1">Inflammasome</location>
    </subcellularLocation>
</comment>
<keyword evidence="2" id="KW-0963">Cytoplasm</keyword>
<reference evidence="11" key="1">
    <citation type="submission" date="2024-04" db="EMBL/GenBank/DDBJ databases">
        <title>Salinicola lusitanus LLJ914,a marine bacterium isolated from the Okinawa Trough.</title>
        <authorList>
            <person name="Li J."/>
        </authorList>
    </citation>
    <scope>NUCLEOTIDE SEQUENCE [LARGE SCALE GENOMIC DNA]</scope>
</reference>
<evidence type="ECO:0000259" key="9">
    <source>
        <dbReference type="PROSITE" id="PS51830"/>
    </source>
</evidence>
<proteinExistence type="predicted"/>
<organism evidence="10 11">
    <name type="scientific">Mugilogobius chulae</name>
    <name type="common">yellowstripe goby</name>
    <dbReference type="NCBI Taxonomy" id="88201"/>
    <lineage>
        <taxon>Eukaryota</taxon>
        <taxon>Metazoa</taxon>
        <taxon>Chordata</taxon>
        <taxon>Craniata</taxon>
        <taxon>Vertebrata</taxon>
        <taxon>Euteleostomi</taxon>
        <taxon>Actinopterygii</taxon>
        <taxon>Neopterygii</taxon>
        <taxon>Teleostei</taxon>
        <taxon>Neoteleostei</taxon>
        <taxon>Acanthomorphata</taxon>
        <taxon>Gobiaria</taxon>
        <taxon>Gobiiformes</taxon>
        <taxon>Gobioidei</taxon>
        <taxon>Gobiidae</taxon>
        <taxon>Gobionellinae</taxon>
        <taxon>Mugilogobius</taxon>
    </lineage>
</organism>
<evidence type="ECO:0008006" key="12">
    <source>
        <dbReference type="Google" id="ProtNLM"/>
    </source>
</evidence>
<dbReference type="InterPro" id="IPR001315">
    <property type="entry name" value="CARD"/>
</dbReference>
<dbReference type="SUPFAM" id="SSF47986">
    <property type="entry name" value="DEATH domain"/>
    <property type="match status" value="2"/>
</dbReference>
<evidence type="ECO:0000256" key="3">
    <source>
        <dbReference type="ARBA" id="ARBA00022588"/>
    </source>
</evidence>
<accession>A0AAW0N9V3</accession>
<dbReference type="Gene3D" id="1.10.287.110">
    <property type="entry name" value="DnaJ domain"/>
    <property type="match status" value="1"/>
</dbReference>
<dbReference type="InterPro" id="IPR036869">
    <property type="entry name" value="J_dom_sf"/>
</dbReference>
<dbReference type="Gene3D" id="1.10.533.10">
    <property type="entry name" value="Death Domain, Fas"/>
    <property type="match status" value="3"/>
</dbReference>
<feature type="domain" description="J" evidence="7">
    <location>
        <begin position="549"/>
        <end position="634"/>
    </location>
</feature>
<evidence type="ECO:0000256" key="2">
    <source>
        <dbReference type="ARBA" id="ARBA00022490"/>
    </source>
</evidence>
<dbReference type="EMBL" id="JBBPFD010000019">
    <property type="protein sequence ID" value="KAK7886970.1"/>
    <property type="molecule type" value="Genomic_DNA"/>
</dbReference>
<dbReference type="InterPro" id="IPR025307">
    <property type="entry name" value="FIIND_dom"/>
</dbReference>
<evidence type="ECO:0000256" key="1">
    <source>
        <dbReference type="ARBA" id="ARBA00004110"/>
    </source>
</evidence>
<dbReference type="CDD" id="cd06257">
    <property type="entry name" value="DnaJ"/>
    <property type="match status" value="1"/>
</dbReference>
<keyword evidence="11" id="KW-1185">Reference proteome</keyword>
<dbReference type="Pfam" id="PF02758">
    <property type="entry name" value="PYRIN"/>
    <property type="match status" value="1"/>
</dbReference>
<dbReference type="PANTHER" id="PTHR46985:SF2">
    <property type="entry name" value="APOPTOSIS-ASSOCIATED SPECK-LIKE PROTEIN CONTAINING A CARD"/>
    <property type="match status" value="1"/>
</dbReference>
<dbReference type="GO" id="GO:0006954">
    <property type="term" value="P:inflammatory response"/>
    <property type="evidence" value="ECO:0007669"/>
    <property type="project" value="UniProtKB-KW"/>
</dbReference>
<gene>
    <name evidence="10" type="ORF">WMY93_026591</name>
</gene>
<feature type="domain" description="FIIND" evidence="9">
    <location>
        <begin position="151"/>
        <end position="426"/>
    </location>
</feature>
<dbReference type="InterPro" id="IPR033516">
    <property type="entry name" value="CARD8/ASC/NALP1_CARD"/>
</dbReference>
<dbReference type="Pfam" id="PF23679">
    <property type="entry name" value="UPA-FIIND"/>
    <property type="match status" value="1"/>
</dbReference>
<dbReference type="Pfam" id="PF13553">
    <property type="entry name" value="FIIND"/>
    <property type="match status" value="1"/>
</dbReference>
<evidence type="ECO:0000256" key="4">
    <source>
        <dbReference type="ARBA" id="ARBA00022859"/>
    </source>
</evidence>
<keyword evidence="4" id="KW-0391">Immunity</keyword>
<dbReference type="GO" id="GO:0042981">
    <property type="term" value="P:regulation of apoptotic process"/>
    <property type="evidence" value="ECO:0007669"/>
    <property type="project" value="InterPro"/>
</dbReference>
<dbReference type="PROSITE" id="PS50209">
    <property type="entry name" value="CARD"/>
    <property type="match status" value="1"/>
</dbReference>
<evidence type="ECO:0000313" key="11">
    <source>
        <dbReference type="Proteomes" id="UP001460270"/>
    </source>
</evidence>
<dbReference type="SUPFAM" id="SSF46565">
    <property type="entry name" value="Chaperone J-domain"/>
    <property type="match status" value="1"/>
</dbReference>
<dbReference type="InterPro" id="IPR004020">
    <property type="entry name" value="DAPIN"/>
</dbReference>
<evidence type="ECO:0000313" key="10">
    <source>
        <dbReference type="EMBL" id="KAK7886970.1"/>
    </source>
</evidence>
<keyword evidence="6" id="KW-1271">Inflammasome</keyword>
<evidence type="ECO:0000256" key="5">
    <source>
        <dbReference type="ARBA" id="ARBA00023198"/>
    </source>
</evidence>
<dbReference type="PROSITE" id="PS50076">
    <property type="entry name" value="DNAJ_2"/>
    <property type="match status" value="1"/>
</dbReference>
<dbReference type="AlphaFoldDB" id="A0AAW0N9V3"/>
<dbReference type="PANTHER" id="PTHR46985">
    <property type="entry name" value="NACHT, LRR AND PYD DOMAINS-CONTAINING PROTEIN 1"/>
    <property type="match status" value="1"/>
</dbReference>
<dbReference type="PROSITE" id="PS51830">
    <property type="entry name" value="FIIND"/>
    <property type="match status" value="1"/>
</dbReference>
<dbReference type="GO" id="GO:0061702">
    <property type="term" value="C:canonical inflammasome complex"/>
    <property type="evidence" value="ECO:0007669"/>
    <property type="project" value="UniProtKB-SubCell"/>
</dbReference>
<keyword evidence="5" id="KW-0395">Inflammatory response</keyword>
<dbReference type="CDD" id="cd08330">
    <property type="entry name" value="CARD_ASC_NALP1"/>
    <property type="match status" value="1"/>
</dbReference>
<dbReference type="Pfam" id="PF00619">
    <property type="entry name" value="CARD"/>
    <property type="match status" value="1"/>
</dbReference>
<dbReference type="InterPro" id="IPR011029">
    <property type="entry name" value="DEATH-like_dom_sf"/>
</dbReference>
<evidence type="ECO:0000259" key="8">
    <source>
        <dbReference type="PROSITE" id="PS50209"/>
    </source>
</evidence>
<protein>
    <recommendedName>
        <fullName evidence="12">J domain-containing protein</fullName>
    </recommendedName>
</protein>
<dbReference type="InterPro" id="IPR051249">
    <property type="entry name" value="NLRP_Inflammasome"/>
</dbReference>
<comment type="caution">
    <text evidence="10">The sequence shown here is derived from an EMBL/GenBank/DDBJ whole genome shotgun (WGS) entry which is preliminary data.</text>
</comment>
<dbReference type="InterPro" id="IPR001623">
    <property type="entry name" value="DnaJ_domain"/>
</dbReference>
<name>A0AAW0N9V3_9GOBI</name>
<keyword evidence="3" id="KW-0399">Innate immunity</keyword>
<sequence>MYEFKFLLQLRYSRTDSAWLQEREADADGLVDLILETSGQCCLEVITEVLEKMGKSDLLTDSLEGTALAWFLDYTDSYTYETKTLLKKNPQDPTDLEKVWVVLQELTDKKEIQDISRTQDLVDLLVAVYGETSGVNVIQTVLSDMRRQDLVEKMSKHSITSPKDIIFSSPLLSLQSGVGRYECSVSGLRWSCEESVSFQYKFGCWEEHLERVKMVQYSPAGPLIDITVTSGRLDVVYLPHWICIDNADTQEKLAVLHIDDCGDTVEKATRVTSSHVELLEPMFSPRAVLIKLGFPVKIYCSLLIYKTNTAFLTLHVYLIPRDPGLKESMDRTEQRIGYSIIPKPHPDKSLKIRNQFVLKAHQETLEITPQKLTLRYQIPPNFYEVYAKNPDFDFKLELAQENESAPVWSCTIRQGIHFVDRFETDLIQRVSNIAEILDHLKAARVIGSEAYDAIIKLSTPQQKMRELLRGPLRSSGEKGKDIFYRILKEKEPYLCRDLESKCASDDMHFLSLGIPPEHYHGRFLLISSQHLGLFRCLSAGPQLSRSLQESYRLLELPDQAQSTPAQVKEAYLRLAKLYHPDPDLPLLTLCCSQEWKRHTALFWHIRARNSAPIIYEGLGSGTPSQRERQYRQIRVDRASDEVLNYRQREHEKASAEEGAMVERDMRQRSRKIKITQAVERLVEDLIQE</sequence>
<dbReference type="GO" id="GO:0045087">
    <property type="term" value="P:innate immune response"/>
    <property type="evidence" value="ECO:0007669"/>
    <property type="project" value="UniProtKB-KW"/>
</dbReference>
<dbReference type="Proteomes" id="UP001460270">
    <property type="component" value="Unassembled WGS sequence"/>
</dbReference>
<evidence type="ECO:0000259" key="7">
    <source>
        <dbReference type="PROSITE" id="PS50076"/>
    </source>
</evidence>
<feature type="domain" description="CARD" evidence="8">
    <location>
        <begin position="417"/>
        <end position="502"/>
    </location>
</feature>